<keyword evidence="4" id="KW-1185">Reference proteome</keyword>
<organism evidence="3 4">
    <name type="scientific">Candidimonas nitroreducens</name>
    <dbReference type="NCBI Taxonomy" id="683354"/>
    <lineage>
        <taxon>Bacteria</taxon>
        <taxon>Pseudomonadati</taxon>
        <taxon>Pseudomonadota</taxon>
        <taxon>Betaproteobacteria</taxon>
        <taxon>Burkholderiales</taxon>
        <taxon>Alcaligenaceae</taxon>
        <taxon>Candidimonas</taxon>
    </lineage>
</organism>
<dbReference type="SUPFAM" id="SSF47598">
    <property type="entry name" value="Ribbon-helix-helix"/>
    <property type="match status" value="1"/>
</dbReference>
<dbReference type="Gene3D" id="1.10.1220.10">
    <property type="entry name" value="Met repressor-like"/>
    <property type="match status" value="1"/>
</dbReference>
<dbReference type="EMBL" id="NJIH01000011">
    <property type="protein sequence ID" value="OWT56193.1"/>
    <property type="molecule type" value="Genomic_DNA"/>
</dbReference>
<dbReference type="InterPro" id="IPR010985">
    <property type="entry name" value="Ribbon_hlx_hlx"/>
</dbReference>
<proteinExistence type="predicted"/>
<dbReference type="GO" id="GO:0006355">
    <property type="term" value="P:regulation of DNA-templated transcription"/>
    <property type="evidence" value="ECO:0007669"/>
    <property type="project" value="InterPro"/>
</dbReference>
<dbReference type="InterPro" id="IPR013321">
    <property type="entry name" value="Arc_rbn_hlx_hlx"/>
</dbReference>
<evidence type="ECO:0000313" key="4">
    <source>
        <dbReference type="Proteomes" id="UP000214603"/>
    </source>
</evidence>
<protein>
    <submittedName>
        <fullName evidence="3">Plasmid stability protein stbC</fullName>
    </submittedName>
</protein>
<accession>A0A225M7I3</accession>
<gene>
    <name evidence="3" type="ORF">CEY11_19385</name>
</gene>
<dbReference type="OrthoDB" id="2389872at2"/>
<feature type="domain" description="Antitoxin FitA-like ribbon-helix-helix" evidence="2">
    <location>
        <begin position="2"/>
        <end position="40"/>
    </location>
</feature>
<comment type="caution">
    <text evidence="3">The sequence shown here is derived from an EMBL/GenBank/DDBJ whole genome shotgun (WGS) entry which is preliminary data.</text>
</comment>
<dbReference type="RefSeq" id="WP_088605070.1">
    <property type="nucleotide sequence ID" value="NZ_NJIH01000011.1"/>
</dbReference>
<sequence>MASITVRNIPEEVHRAIRVRAAMHGHSTEAEVRSILEQAARPEGRIKLGSMLASIAREAGSLTHAEVETINRQRDKTPAEPMSFECSSLIPT</sequence>
<dbReference type="Proteomes" id="UP000214603">
    <property type="component" value="Unassembled WGS sequence"/>
</dbReference>
<name>A0A225M7I3_9BURK</name>
<dbReference type="InterPro" id="IPR053853">
    <property type="entry name" value="FitA-like_RHH"/>
</dbReference>
<dbReference type="Pfam" id="PF22513">
    <property type="entry name" value="FitA-like_RHH"/>
    <property type="match status" value="1"/>
</dbReference>
<feature type="region of interest" description="Disordered" evidence="1">
    <location>
        <begin position="71"/>
        <end position="92"/>
    </location>
</feature>
<reference evidence="4" key="1">
    <citation type="submission" date="2017-06" db="EMBL/GenBank/DDBJ databases">
        <title>Herbaspirillum phytohormonus sp. nov., isolated from the root nodule of Robinia pseudoacacia in lead-zinc mine.</title>
        <authorList>
            <person name="Fan M."/>
            <person name="Lin Y."/>
        </authorList>
    </citation>
    <scope>NUCLEOTIDE SEQUENCE [LARGE SCALE GENOMIC DNA]</scope>
    <source>
        <strain evidence="4">SC-089</strain>
    </source>
</reference>
<dbReference type="AlphaFoldDB" id="A0A225M7I3"/>
<evidence type="ECO:0000259" key="2">
    <source>
        <dbReference type="Pfam" id="PF22513"/>
    </source>
</evidence>
<evidence type="ECO:0000313" key="3">
    <source>
        <dbReference type="EMBL" id="OWT56193.1"/>
    </source>
</evidence>
<evidence type="ECO:0000256" key="1">
    <source>
        <dbReference type="SAM" id="MobiDB-lite"/>
    </source>
</evidence>